<accession>A0A9J9Q5J1</accession>
<sequence length="80" mass="9438">MYALLLGILLILLKYLEIGPVANWSWWWVLSPFAVAAAWWAWADATGYTKRKAMEKMDQRRKDRINKQKESMGMGPRRPR</sequence>
<protein>
    <recommendedName>
        <fullName evidence="5">TIGR04438 family Trp-rich protein</fullName>
    </recommendedName>
</protein>
<organism evidence="3 4">
    <name type="scientific">Acidovorax ebreus (strain TPSY)</name>
    <name type="common">Diaphorobacter sp. (strain TPSY)</name>
    <dbReference type="NCBI Taxonomy" id="535289"/>
    <lineage>
        <taxon>Bacteria</taxon>
        <taxon>Pseudomonadati</taxon>
        <taxon>Pseudomonadota</taxon>
        <taxon>Betaproteobacteria</taxon>
        <taxon>Burkholderiales</taxon>
        <taxon>Comamonadaceae</taxon>
        <taxon>Diaphorobacter</taxon>
    </lineage>
</organism>
<dbReference type="AlphaFoldDB" id="A0A9J9Q5J1"/>
<evidence type="ECO:0000313" key="3">
    <source>
        <dbReference type="EMBL" id="ACM32464.1"/>
    </source>
</evidence>
<reference evidence="3 4" key="1">
    <citation type="journal article" date="2010" name="J. Bacteriol.">
        <title>Completed genome sequence of the anaerobic iron-oxidizing bacterium Acidovorax ebreus strain TPSY.</title>
        <authorList>
            <person name="Byrne-Bailey K.G."/>
            <person name="Weber K.A."/>
            <person name="Chair A.H."/>
            <person name="Bose S."/>
            <person name="Knox T."/>
            <person name="Spanbauer T.L."/>
            <person name="Chertkov O."/>
            <person name="Coates J.D."/>
        </authorList>
    </citation>
    <scope>NUCLEOTIDE SEQUENCE [LARGE SCALE GENOMIC DNA]</scope>
    <source>
        <strain evidence="3 4">TPSY</strain>
    </source>
</reference>
<keyword evidence="2" id="KW-0472">Membrane</keyword>
<proteinExistence type="predicted"/>
<dbReference type="GeneID" id="84682464"/>
<dbReference type="EMBL" id="CP001392">
    <property type="protein sequence ID" value="ACM32464.1"/>
    <property type="molecule type" value="Genomic_DNA"/>
</dbReference>
<keyword evidence="2" id="KW-1133">Transmembrane helix</keyword>
<evidence type="ECO:0000313" key="4">
    <source>
        <dbReference type="Proteomes" id="UP000000450"/>
    </source>
</evidence>
<gene>
    <name evidence="3" type="ordered locus">Dtpsy_0986</name>
</gene>
<dbReference type="NCBIfam" id="TIGR04438">
    <property type="entry name" value="small_Trp_rich"/>
    <property type="match status" value="1"/>
</dbReference>
<evidence type="ECO:0000256" key="2">
    <source>
        <dbReference type="SAM" id="Phobius"/>
    </source>
</evidence>
<feature type="compositionally biased region" description="Basic and acidic residues" evidence="1">
    <location>
        <begin position="57"/>
        <end position="70"/>
    </location>
</feature>
<keyword evidence="2" id="KW-0812">Transmembrane</keyword>
<evidence type="ECO:0000256" key="1">
    <source>
        <dbReference type="SAM" id="MobiDB-lite"/>
    </source>
</evidence>
<dbReference type="Proteomes" id="UP000000450">
    <property type="component" value="Chromosome"/>
</dbReference>
<dbReference type="KEGG" id="dia:Dtpsy_0986"/>
<evidence type="ECO:0008006" key="5">
    <source>
        <dbReference type="Google" id="ProtNLM"/>
    </source>
</evidence>
<feature type="region of interest" description="Disordered" evidence="1">
    <location>
        <begin position="57"/>
        <end position="80"/>
    </location>
</feature>
<keyword evidence="4" id="KW-1185">Reference proteome</keyword>
<feature type="transmembrane region" description="Helical" evidence="2">
    <location>
        <begin position="28"/>
        <end position="48"/>
    </location>
</feature>
<name>A0A9J9Q5J1_ACIET</name>
<dbReference type="RefSeq" id="WP_011804505.1">
    <property type="nucleotide sequence ID" value="NC_011992.1"/>
</dbReference>
<dbReference type="InterPro" id="IPR031044">
    <property type="entry name" value="Small_Trp_rich"/>
</dbReference>